<organism evidence="2 3">
    <name type="scientific">Agaricus bisporus var. burnettii</name>
    <dbReference type="NCBI Taxonomy" id="192524"/>
    <lineage>
        <taxon>Eukaryota</taxon>
        <taxon>Fungi</taxon>
        <taxon>Dikarya</taxon>
        <taxon>Basidiomycota</taxon>
        <taxon>Agaricomycotina</taxon>
        <taxon>Agaricomycetes</taxon>
        <taxon>Agaricomycetidae</taxon>
        <taxon>Agaricales</taxon>
        <taxon>Agaricineae</taxon>
        <taxon>Agaricaceae</taxon>
        <taxon>Agaricus</taxon>
    </lineage>
</organism>
<dbReference type="EMBL" id="JABXXO010000001">
    <property type="protein sequence ID" value="KAF7783863.1"/>
    <property type="molecule type" value="Genomic_DNA"/>
</dbReference>
<evidence type="ECO:0000256" key="1">
    <source>
        <dbReference type="SAM" id="SignalP"/>
    </source>
</evidence>
<accession>A0A8H7KKC9</accession>
<sequence length="122" mass="11918">MKFALFAVSIIYTMIALVEASPMPQAPEVGGGGLPDLGGSLGGNAGGTLGGNAGGTGTGNLAGSANGALNGALNGGLGSALLRLARVEEETRSPLGLTPEGYQACVSFIPQALSILVSFQLT</sequence>
<feature type="signal peptide" evidence="1">
    <location>
        <begin position="1"/>
        <end position="20"/>
    </location>
</feature>
<proteinExistence type="predicted"/>
<comment type="caution">
    <text evidence="2">The sequence shown here is derived from an EMBL/GenBank/DDBJ whole genome shotgun (WGS) entry which is preliminary data.</text>
</comment>
<feature type="chain" id="PRO_5034138588" evidence="1">
    <location>
        <begin position="21"/>
        <end position="122"/>
    </location>
</feature>
<dbReference type="AlphaFoldDB" id="A0A8H7KKC9"/>
<reference evidence="2 3" key="1">
    <citation type="journal article" name="Sci. Rep.">
        <title>Telomere-to-telomere assembled and centromere annotated genomes of the two main subspecies of the button mushroom Agaricus bisporus reveal especially polymorphic chromosome ends.</title>
        <authorList>
            <person name="Sonnenberg A.S.M."/>
            <person name="Sedaghat-Telgerd N."/>
            <person name="Lavrijssen B."/>
            <person name="Ohm R.A."/>
            <person name="Hendrickx P.M."/>
            <person name="Scholtmeijer K."/>
            <person name="Baars J.J.P."/>
            <person name="van Peer A."/>
        </authorList>
    </citation>
    <scope>NUCLEOTIDE SEQUENCE [LARGE SCALE GENOMIC DNA]</scope>
    <source>
        <strain evidence="2 3">H119_p4</strain>
    </source>
</reference>
<gene>
    <name evidence="2" type="ORF">Agabi119p4_28</name>
</gene>
<keyword evidence="1" id="KW-0732">Signal</keyword>
<protein>
    <submittedName>
        <fullName evidence="2">Uncharacterized protein</fullName>
    </submittedName>
</protein>
<evidence type="ECO:0000313" key="2">
    <source>
        <dbReference type="EMBL" id="KAF7783863.1"/>
    </source>
</evidence>
<dbReference type="Proteomes" id="UP000629468">
    <property type="component" value="Unassembled WGS sequence"/>
</dbReference>
<name>A0A8H7KKC9_AGABI</name>
<evidence type="ECO:0000313" key="3">
    <source>
        <dbReference type="Proteomes" id="UP000629468"/>
    </source>
</evidence>